<proteinExistence type="predicted"/>
<dbReference type="EMBL" id="FXUL01000029">
    <property type="protein sequence ID" value="SMP78623.1"/>
    <property type="molecule type" value="Genomic_DNA"/>
</dbReference>
<name>A0ABY1QTV2_9BURK</name>
<gene>
    <name evidence="1" type="ORF">SAMN06295970_12933</name>
</gene>
<accession>A0ABY1QTV2</accession>
<evidence type="ECO:0000313" key="1">
    <source>
        <dbReference type="EMBL" id="SMP78623.1"/>
    </source>
</evidence>
<reference evidence="1 2" key="1">
    <citation type="submission" date="2017-05" db="EMBL/GenBank/DDBJ databases">
        <authorList>
            <person name="Varghese N."/>
            <person name="Submissions S."/>
        </authorList>
    </citation>
    <scope>NUCLEOTIDE SEQUENCE [LARGE SCALE GENOMIC DNA]</scope>
    <source>
        <strain evidence="1 2">DSM 26001</strain>
    </source>
</reference>
<keyword evidence="2" id="KW-1185">Reference proteome</keyword>
<sequence length="487" mass="52710">MPYVAPLHYHDVPELPALLDFFCKCQPSGQQMAARYDDARKRDLAAALFRRLELHPLHAAPAEPWGGASLAEPPLLSLRLSCPDWNALASSVVSMLAGELRLLFRAANEAARIVPLRWDALPLADQAFAAWGTAAGMVALPLQTASSYLESRCPAKAPERRELVTAGDADAAKICRDRHALGFLVATQDGTRYLACHDDDWRKEVASSTYQLGHHLSLLMRTGLQMAQAGNPIALPDMFWALACANSTPGLEHFHSSLLLFHQFIQIMSPADHHFASRALRLCMVSYKLWQDERKQSMDLRILRPDAPSIPLESLAAFDAHPAVGGASLKRLGIGPHGHHAARADMNEAGGMRIGRAHYQSAMAIDAITSQHGAPPATIDESAFLSCQRPAGGMPALRGQAADRPAGDQPFAAFRRRMAGPPCEWAAQRQAWLASSGLAGNENMAARAAGAIVRVPTALSQEVAPVPAPSALPQFQLPVYPHRAPWL</sequence>
<dbReference type="RefSeq" id="WP_283445138.1">
    <property type="nucleotide sequence ID" value="NZ_FXUL01000029.1"/>
</dbReference>
<dbReference type="Proteomes" id="UP001158049">
    <property type="component" value="Unassembled WGS sequence"/>
</dbReference>
<evidence type="ECO:0000313" key="2">
    <source>
        <dbReference type="Proteomes" id="UP001158049"/>
    </source>
</evidence>
<organism evidence="1 2">
    <name type="scientific">Noviherbaspirillum suwonense</name>
    <dbReference type="NCBI Taxonomy" id="1224511"/>
    <lineage>
        <taxon>Bacteria</taxon>
        <taxon>Pseudomonadati</taxon>
        <taxon>Pseudomonadota</taxon>
        <taxon>Betaproteobacteria</taxon>
        <taxon>Burkholderiales</taxon>
        <taxon>Oxalobacteraceae</taxon>
        <taxon>Noviherbaspirillum</taxon>
    </lineage>
</organism>
<protein>
    <submittedName>
        <fullName evidence="1">Uncharacterized protein</fullName>
    </submittedName>
</protein>
<comment type="caution">
    <text evidence="1">The sequence shown here is derived from an EMBL/GenBank/DDBJ whole genome shotgun (WGS) entry which is preliminary data.</text>
</comment>